<name>A0A1F6ARB3_9BACT</name>
<dbReference type="AlphaFoldDB" id="A0A1F6ARB3"/>
<dbReference type="Proteomes" id="UP000176609">
    <property type="component" value="Unassembled WGS sequence"/>
</dbReference>
<keyword evidence="1" id="KW-1133">Transmembrane helix</keyword>
<comment type="caution">
    <text evidence="2">The sequence shown here is derived from an EMBL/GenBank/DDBJ whole genome shotgun (WGS) entry which is preliminary data.</text>
</comment>
<evidence type="ECO:0000313" key="3">
    <source>
        <dbReference type="Proteomes" id="UP000176609"/>
    </source>
</evidence>
<gene>
    <name evidence="2" type="ORF">A2960_02815</name>
</gene>
<dbReference type="EMBL" id="MFJR01000007">
    <property type="protein sequence ID" value="OGG27052.1"/>
    <property type="molecule type" value="Genomic_DNA"/>
</dbReference>
<keyword evidence="1" id="KW-0472">Membrane</keyword>
<feature type="transmembrane region" description="Helical" evidence="1">
    <location>
        <begin position="103"/>
        <end position="126"/>
    </location>
</feature>
<sequence length="134" mass="13706">MVMIERLAEGSKNLGFNRALGAMQEMFPTTNIPGIIDGVRQITASLGSNIKIAAVDALHRASNSGDQSGVWLGLCIGVLVGGAGGAVAGIIDGVRRRENAWECIAHGFIYGTFGASVGAAAGPGLARLVNVVFP</sequence>
<evidence type="ECO:0000256" key="1">
    <source>
        <dbReference type="SAM" id="Phobius"/>
    </source>
</evidence>
<accession>A0A1F6ARB3</accession>
<protein>
    <submittedName>
        <fullName evidence="2">Uncharacterized protein</fullName>
    </submittedName>
</protein>
<reference evidence="2 3" key="1">
    <citation type="journal article" date="2016" name="Nat. Commun.">
        <title>Thousands of microbial genomes shed light on interconnected biogeochemical processes in an aquifer system.</title>
        <authorList>
            <person name="Anantharaman K."/>
            <person name="Brown C.T."/>
            <person name="Hug L.A."/>
            <person name="Sharon I."/>
            <person name="Castelle C.J."/>
            <person name="Probst A.J."/>
            <person name="Thomas B.C."/>
            <person name="Singh A."/>
            <person name="Wilkins M.J."/>
            <person name="Karaoz U."/>
            <person name="Brodie E.L."/>
            <person name="Williams K.H."/>
            <person name="Hubbard S.S."/>
            <person name="Banfield J.F."/>
        </authorList>
    </citation>
    <scope>NUCLEOTIDE SEQUENCE [LARGE SCALE GENOMIC DNA]</scope>
</reference>
<keyword evidence="1" id="KW-0812">Transmembrane</keyword>
<evidence type="ECO:0000313" key="2">
    <source>
        <dbReference type="EMBL" id="OGG27052.1"/>
    </source>
</evidence>
<proteinExistence type="predicted"/>
<feature type="transmembrane region" description="Helical" evidence="1">
    <location>
        <begin position="70"/>
        <end position="91"/>
    </location>
</feature>
<organism evidence="2 3">
    <name type="scientific">Candidatus Gottesmanbacteria bacterium RIFCSPLOWO2_01_FULL_39_12b</name>
    <dbReference type="NCBI Taxonomy" id="1798388"/>
    <lineage>
        <taxon>Bacteria</taxon>
        <taxon>Candidatus Gottesmaniibacteriota</taxon>
    </lineage>
</organism>